<evidence type="ECO:0000313" key="2">
    <source>
        <dbReference type="Proteomes" id="UP000198623"/>
    </source>
</evidence>
<keyword evidence="2" id="KW-1185">Reference proteome</keyword>
<sequence>MLLDRTLSNALPRMAAMLVILLAIPLIYQSFRWAAADMNAYPVRYAIERWQSSDEAVTLAALDKVTDNIDTSLDWSADNAEYYELKARLLLYRALLSREEPADFESNIRQALSLHESAIGHRPHWPYSWANKSLMKAYLGEFDQEFSTAVAQAAKFGPWELSANLTVLEAGLIGWRQLQPELQIQVLAAAERATDHRFRAVRTLLDRYRLRYPMCSQMTRSPQRKKLCQ</sequence>
<proteinExistence type="predicted"/>
<organism evidence="1 2">
    <name type="scientific">Neptunomonas qingdaonensis</name>
    <dbReference type="NCBI Taxonomy" id="1045558"/>
    <lineage>
        <taxon>Bacteria</taxon>
        <taxon>Pseudomonadati</taxon>
        <taxon>Pseudomonadota</taxon>
        <taxon>Gammaproteobacteria</taxon>
        <taxon>Oceanospirillales</taxon>
        <taxon>Oceanospirillaceae</taxon>
        <taxon>Neptunomonas</taxon>
    </lineage>
</organism>
<dbReference type="AlphaFoldDB" id="A0A1I2VRN0"/>
<dbReference type="STRING" id="1045558.SAMN05216175_1194"/>
<protein>
    <submittedName>
        <fullName evidence="1">Uncharacterized protein</fullName>
    </submittedName>
</protein>
<name>A0A1I2VRN0_9GAMM</name>
<gene>
    <name evidence="1" type="ORF">SAMN05216175_1194</name>
</gene>
<evidence type="ECO:0000313" key="1">
    <source>
        <dbReference type="EMBL" id="SFG91822.1"/>
    </source>
</evidence>
<dbReference type="Proteomes" id="UP000198623">
    <property type="component" value="Unassembled WGS sequence"/>
</dbReference>
<accession>A0A1I2VRN0</accession>
<dbReference type="EMBL" id="FOOU01000019">
    <property type="protein sequence ID" value="SFG91822.1"/>
    <property type="molecule type" value="Genomic_DNA"/>
</dbReference>
<reference evidence="2" key="1">
    <citation type="submission" date="2016-10" db="EMBL/GenBank/DDBJ databases">
        <authorList>
            <person name="Varghese N."/>
            <person name="Submissions S."/>
        </authorList>
    </citation>
    <scope>NUCLEOTIDE SEQUENCE [LARGE SCALE GENOMIC DNA]</scope>
    <source>
        <strain evidence="2">CGMCC 1.10971</strain>
    </source>
</reference>